<name>A0ABR7A7N2_9BURK</name>
<evidence type="ECO:0000313" key="1">
    <source>
        <dbReference type="EMBL" id="MBC3932872.1"/>
    </source>
</evidence>
<keyword evidence="2" id="KW-1185">Reference proteome</keyword>
<dbReference type="EMBL" id="JACOGD010000007">
    <property type="protein sequence ID" value="MBC3932872.1"/>
    <property type="molecule type" value="Genomic_DNA"/>
</dbReference>
<comment type="caution">
    <text evidence="1">The sequence shown here is derived from an EMBL/GenBank/DDBJ whole genome shotgun (WGS) entry which is preliminary data.</text>
</comment>
<accession>A0ABR7A7N2</accession>
<dbReference type="Proteomes" id="UP000654304">
    <property type="component" value="Unassembled WGS sequence"/>
</dbReference>
<organism evidence="1 2">
    <name type="scientific">Undibacterium curvum</name>
    <dbReference type="NCBI Taxonomy" id="2762294"/>
    <lineage>
        <taxon>Bacteria</taxon>
        <taxon>Pseudomonadati</taxon>
        <taxon>Pseudomonadota</taxon>
        <taxon>Betaproteobacteria</taxon>
        <taxon>Burkholderiales</taxon>
        <taxon>Oxalobacteraceae</taxon>
        <taxon>Undibacterium</taxon>
    </lineage>
</organism>
<protein>
    <recommendedName>
        <fullName evidence="3">3-dehydroquinate dehydratase</fullName>
    </recommendedName>
</protein>
<evidence type="ECO:0000313" key="2">
    <source>
        <dbReference type="Proteomes" id="UP000654304"/>
    </source>
</evidence>
<proteinExistence type="predicted"/>
<gene>
    <name evidence="1" type="ORF">H8K43_14415</name>
</gene>
<dbReference type="RefSeq" id="WP_186904477.1">
    <property type="nucleotide sequence ID" value="NZ_JACOGD010000007.1"/>
</dbReference>
<reference evidence="1 2" key="1">
    <citation type="submission" date="2020-08" db="EMBL/GenBank/DDBJ databases">
        <title>Novel species isolated from subtropical streams in China.</title>
        <authorList>
            <person name="Lu H."/>
        </authorList>
    </citation>
    <scope>NUCLEOTIDE SEQUENCE [LARGE SCALE GENOMIC DNA]</scope>
    <source>
        <strain evidence="1 2">CY22W</strain>
    </source>
</reference>
<sequence length="216" mass="22591">MMIHPPLHLPDLCIDLDPVLLALLNDANPQSVCEQLMRDAVHAGADQFSLDLAVASLTLTAEGVQSLLRTCPLPVFVYAAAQDTLAQSLWQQGLIAGQIASESVADAPWVAVASPDSAALQAVHAQGARSVLLELPQEGWQAVADVTALCSAATQAGISLRLPLRSVQQMAAVRSYPCCRVLELGQGLLATALLSGWGSAVAAAKAELIRLYGPQP</sequence>
<evidence type="ECO:0008006" key="3">
    <source>
        <dbReference type="Google" id="ProtNLM"/>
    </source>
</evidence>